<dbReference type="KEGG" id="cme:CYME_CMR095C"/>
<evidence type="ECO:0000256" key="14">
    <source>
        <dbReference type="ARBA" id="ARBA00023128"/>
    </source>
</evidence>
<evidence type="ECO:0000256" key="11">
    <source>
        <dbReference type="ARBA" id="ARBA00022792"/>
    </source>
</evidence>
<dbReference type="PANTHER" id="PTHR13619:SF0">
    <property type="entry name" value="PHOSPHATIDATE CYTIDYLYLTRANSFERASE, MITOCHONDRIAL"/>
    <property type="match status" value="1"/>
</dbReference>
<dbReference type="GeneID" id="16997113"/>
<evidence type="ECO:0000256" key="17">
    <source>
        <dbReference type="ARBA" id="ARBA00023264"/>
    </source>
</evidence>
<comment type="pathway">
    <text evidence="4">Lipid metabolism.</text>
</comment>
<evidence type="ECO:0000256" key="1">
    <source>
        <dbReference type="ARBA" id="ARBA00001946"/>
    </source>
</evidence>
<keyword evidence="13" id="KW-0443">Lipid metabolism</keyword>
<protein>
    <recommendedName>
        <fullName evidence="7">Phosphatidate cytidylyltransferase, mitochondrial</fullName>
        <ecNumber evidence="6">2.7.7.41</ecNumber>
    </recommendedName>
    <alternativeName>
        <fullName evidence="18">CDP-diacylglycerol synthase</fullName>
    </alternativeName>
</protein>
<sequence>MNEADREFLESLPTGKLVLAYGSGVFPQLARGRLAIQRTRDYILVVDNPAEWLLQALDRHSEHFAWYLRSLRSRPGALRWLQHLGAGMCFVPPVPLASRSAEALKYGVIAEETLLADIREWRYFYAAGRLQKPVELIILSNMARVEAEACARRVDEANKRHNLVQAVRMGILLGAEADTGPRLLPVATLLEQVVGLSYSADIRMRSGLEHPNKTRNILHANMDRLLGMYTTALVQMQREGLVQRLGAGDRATRPEQALPWRPDDLLDISMLFQTDVYGHRARNRLLGPLLQLPLFCNIQAEDAIRQRLRDQNSAALRKFQGPVVIEYFARALGGLLRRRVLHSSVSQAVKGLITAGPSRSLQYLWGKWWRRWS</sequence>
<dbReference type="UniPathway" id="UPA00557">
    <property type="reaction ID" value="UER00614"/>
</dbReference>
<keyword evidence="10" id="KW-0548">Nucleotidyltransferase</keyword>
<evidence type="ECO:0000256" key="12">
    <source>
        <dbReference type="ARBA" id="ARBA00022842"/>
    </source>
</evidence>
<evidence type="ECO:0000256" key="8">
    <source>
        <dbReference type="ARBA" id="ARBA00022516"/>
    </source>
</evidence>
<dbReference type="AlphaFoldDB" id="M1VAZ9"/>
<comment type="similarity">
    <text evidence="5">Belongs to the TAM41 family.</text>
</comment>
<proteinExistence type="inferred from homology"/>
<keyword evidence="16" id="KW-0594">Phospholipid biosynthesis</keyword>
<dbReference type="eggNOG" id="KOG2986">
    <property type="taxonomic scope" value="Eukaryota"/>
</dbReference>
<dbReference type="PANTHER" id="PTHR13619">
    <property type="entry name" value="PHOSPHATIDATE CYTIDYLYLTRANSFERASE, MITOCHONDRIAL"/>
    <property type="match status" value="1"/>
</dbReference>
<dbReference type="GO" id="GO:0005743">
    <property type="term" value="C:mitochondrial inner membrane"/>
    <property type="evidence" value="ECO:0007669"/>
    <property type="project" value="UniProtKB-SubCell"/>
</dbReference>
<evidence type="ECO:0000313" key="20">
    <source>
        <dbReference type="Proteomes" id="UP000007014"/>
    </source>
</evidence>
<dbReference type="GO" id="GO:0032049">
    <property type="term" value="P:cardiolipin biosynthetic process"/>
    <property type="evidence" value="ECO:0007669"/>
    <property type="project" value="InterPro"/>
</dbReference>
<dbReference type="HOGENOM" id="CLU_030279_1_1_1"/>
<evidence type="ECO:0000256" key="6">
    <source>
        <dbReference type="ARBA" id="ARBA00012487"/>
    </source>
</evidence>
<dbReference type="Pfam" id="PF09139">
    <property type="entry name" value="Tam41_Mmp37"/>
    <property type="match status" value="1"/>
</dbReference>
<dbReference type="RefSeq" id="XP_005538400.1">
    <property type="nucleotide sequence ID" value="XM_005538343.1"/>
</dbReference>
<evidence type="ECO:0000313" key="19">
    <source>
        <dbReference type="EMBL" id="BAM82364.1"/>
    </source>
</evidence>
<dbReference type="GO" id="GO:0004605">
    <property type="term" value="F:phosphatidate cytidylyltransferase activity"/>
    <property type="evidence" value="ECO:0007669"/>
    <property type="project" value="UniProtKB-EC"/>
</dbReference>
<accession>M1VAZ9</accession>
<evidence type="ECO:0000256" key="16">
    <source>
        <dbReference type="ARBA" id="ARBA00023209"/>
    </source>
</evidence>
<comment type="cofactor">
    <cofactor evidence="1">
        <name>Mg(2+)</name>
        <dbReference type="ChEBI" id="CHEBI:18420"/>
    </cofactor>
</comment>
<evidence type="ECO:0000256" key="13">
    <source>
        <dbReference type="ARBA" id="ARBA00023098"/>
    </source>
</evidence>
<evidence type="ECO:0000256" key="7">
    <source>
        <dbReference type="ARBA" id="ARBA00018337"/>
    </source>
</evidence>
<dbReference type="EMBL" id="AP006500">
    <property type="protein sequence ID" value="BAM82364.1"/>
    <property type="molecule type" value="Genomic_DNA"/>
</dbReference>
<dbReference type="GO" id="GO:0016024">
    <property type="term" value="P:CDP-diacylglycerol biosynthetic process"/>
    <property type="evidence" value="ECO:0007669"/>
    <property type="project" value="UniProtKB-UniPathway"/>
</dbReference>
<evidence type="ECO:0000256" key="15">
    <source>
        <dbReference type="ARBA" id="ARBA00023136"/>
    </source>
</evidence>
<organism evidence="19 20">
    <name type="scientific">Cyanidioschyzon merolae (strain NIES-3377 / 10D)</name>
    <name type="common">Unicellular red alga</name>
    <dbReference type="NCBI Taxonomy" id="280699"/>
    <lineage>
        <taxon>Eukaryota</taxon>
        <taxon>Rhodophyta</taxon>
        <taxon>Bangiophyceae</taxon>
        <taxon>Cyanidiales</taxon>
        <taxon>Cyanidiaceae</taxon>
        <taxon>Cyanidioschyzon</taxon>
    </lineage>
</organism>
<dbReference type="Proteomes" id="UP000007014">
    <property type="component" value="Chromosome 18"/>
</dbReference>
<dbReference type="EC" id="2.7.7.41" evidence="6"/>
<comment type="subcellular location">
    <subcellularLocation>
        <location evidence="2">Mitochondrion inner membrane</location>
        <topology evidence="2">Peripheral membrane protein</topology>
        <orientation evidence="2">Matrix side</orientation>
    </subcellularLocation>
</comment>
<evidence type="ECO:0000256" key="3">
    <source>
        <dbReference type="ARBA" id="ARBA00005119"/>
    </source>
</evidence>
<reference evidence="19 20" key="1">
    <citation type="journal article" date="2004" name="Nature">
        <title>Genome sequence of the ultrasmall unicellular red alga Cyanidioschyzon merolae 10D.</title>
        <authorList>
            <person name="Matsuzaki M."/>
            <person name="Misumi O."/>
            <person name="Shin-i T."/>
            <person name="Maruyama S."/>
            <person name="Takahara M."/>
            <person name="Miyagishima S."/>
            <person name="Mori T."/>
            <person name="Nishida K."/>
            <person name="Yagisawa F."/>
            <person name="Nishida K."/>
            <person name="Yoshida Y."/>
            <person name="Nishimura Y."/>
            <person name="Nakao S."/>
            <person name="Kobayashi T."/>
            <person name="Momoyama Y."/>
            <person name="Higashiyama T."/>
            <person name="Minoda A."/>
            <person name="Sano M."/>
            <person name="Nomoto H."/>
            <person name="Oishi K."/>
            <person name="Hayashi H."/>
            <person name="Ohta F."/>
            <person name="Nishizaka S."/>
            <person name="Haga S."/>
            <person name="Miura S."/>
            <person name="Morishita T."/>
            <person name="Kabeya Y."/>
            <person name="Terasawa K."/>
            <person name="Suzuki Y."/>
            <person name="Ishii Y."/>
            <person name="Asakawa S."/>
            <person name="Takano H."/>
            <person name="Ohta N."/>
            <person name="Kuroiwa H."/>
            <person name="Tanaka K."/>
            <person name="Shimizu N."/>
            <person name="Sugano S."/>
            <person name="Sato N."/>
            <person name="Nozaki H."/>
            <person name="Ogasawara N."/>
            <person name="Kohara Y."/>
            <person name="Kuroiwa T."/>
        </authorList>
    </citation>
    <scope>NUCLEOTIDE SEQUENCE [LARGE SCALE GENOMIC DNA]</scope>
    <source>
        <strain evidence="19 20">10D</strain>
    </source>
</reference>
<evidence type="ECO:0000256" key="4">
    <source>
        <dbReference type="ARBA" id="ARBA00005189"/>
    </source>
</evidence>
<keyword evidence="17" id="KW-1208">Phospholipid metabolism</keyword>
<dbReference type="Gramene" id="CMR095CT">
    <property type="protein sequence ID" value="CMR095CT"/>
    <property type="gene ID" value="CMR095C"/>
</dbReference>
<gene>
    <name evidence="19" type="ORF">CYME_CMR095C</name>
</gene>
<keyword evidence="12" id="KW-0460">Magnesium</keyword>
<keyword evidence="8" id="KW-0444">Lipid biosynthesis</keyword>
<keyword evidence="9" id="KW-0808">Transferase</keyword>
<dbReference type="InterPro" id="IPR015222">
    <property type="entry name" value="Tam41"/>
</dbReference>
<evidence type="ECO:0000256" key="2">
    <source>
        <dbReference type="ARBA" id="ARBA00004443"/>
    </source>
</evidence>
<dbReference type="OrthoDB" id="4679at2759"/>
<keyword evidence="14" id="KW-0496">Mitochondrion</keyword>
<dbReference type="OMA" id="HAENMHR"/>
<name>M1VAZ9_CYAM1</name>
<evidence type="ECO:0000256" key="18">
    <source>
        <dbReference type="ARBA" id="ARBA00029893"/>
    </source>
</evidence>
<dbReference type="STRING" id="280699.M1VAZ9"/>
<keyword evidence="15" id="KW-0472">Membrane</keyword>
<comment type="pathway">
    <text evidence="3">Phospholipid metabolism; CDP-diacylglycerol biosynthesis; CDP-diacylglycerol from sn-glycerol 3-phosphate: step 3/3.</text>
</comment>
<evidence type="ECO:0000256" key="5">
    <source>
        <dbReference type="ARBA" id="ARBA00005458"/>
    </source>
</evidence>
<evidence type="ECO:0000256" key="10">
    <source>
        <dbReference type="ARBA" id="ARBA00022695"/>
    </source>
</evidence>
<evidence type="ECO:0000256" key="9">
    <source>
        <dbReference type="ARBA" id="ARBA00022679"/>
    </source>
</evidence>
<keyword evidence="11" id="KW-0999">Mitochondrion inner membrane</keyword>
<reference evidence="19 20" key="2">
    <citation type="journal article" date="2007" name="BMC Biol.">
        <title>A 100%-complete sequence reveals unusually simple genomic features in the hot-spring red alga Cyanidioschyzon merolae.</title>
        <authorList>
            <person name="Nozaki H."/>
            <person name="Takano H."/>
            <person name="Misumi O."/>
            <person name="Terasawa K."/>
            <person name="Matsuzaki M."/>
            <person name="Maruyama S."/>
            <person name="Nishida K."/>
            <person name="Yagisawa F."/>
            <person name="Yoshida Y."/>
            <person name="Fujiwara T."/>
            <person name="Takio S."/>
            <person name="Tamura K."/>
            <person name="Chung S.J."/>
            <person name="Nakamura S."/>
            <person name="Kuroiwa H."/>
            <person name="Tanaka K."/>
            <person name="Sato N."/>
            <person name="Kuroiwa T."/>
        </authorList>
    </citation>
    <scope>NUCLEOTIDE SEQUENCE [LARGE SCALE GENOMIC DNA]</scope>
    <source>
        <strain evidence="19 20">10D</strain>
    </source>
</reference>
<keyword evidence="20" id="KW-1185">Reference proteome</keyword>